<dbReference type="Pfam" id="PF05461">
    <property type="entry name" value="ApoL"/>
    <property type="match status" value="1"/>
</dbReference>
<sequence length="288" mass="32282">MASSSLHCRRKSMDEPLTLADVICLRDEFLELYERDVPRLRQCIIKLHNIIKTYEEDLRDATKTSRNAGVAGIAGASTVVAGLLLAPFTFGASVAVAGAGAATLVGAGVTSAISSFDKKHQMTQLRKEIEAELKDFQKRLTPMSEKMKNIHECLEKILSDLKKLDQEASDLSVYLDSTGKTHRIRREDFDELISQMSTITRLISELAVYFGGFSLFLDMISVMENNRVLDDIEILERTPIGEEIDEEEMKSKAGKFIVGMRKLVPKLQYVLDELEKTKDKMAVFQDIA</sequence>
<dbReference type="PANTHER" id="PTHR14096:SF28">
    <property type="entry name" value="APOLIPOPROTEIN L, 1-RELATED"/>
    <property type="match status" value="1"/>
</dbReference>
<keyword evidence="2" id="KW-0812">Transmembrane</keyword>
<accession>A0ABR3LCC2</accession>
<evidence type="ECO:0000313" key="4">
    <source>
        <dbReference type="Proteomes" id="UP001558613"/>
    </source>
</evidence>
<name>A0ABR3LCC2_9TELE</name>
<evidence type="ECO:0000313" key="3">
    <source>
        <dbReference type="EMBL" id="KAL1250498.1"/>
    </source>
</evidence>
<dbReference type="PANTHER" id="PTHR14096">
    <property type="entry name" value="APOLIPOPROTEIN L"/>
    <property type="match status" value="1"/>
</dbReference>
<comment type="similarity">
    <text evidence="1">Belongs to the apolipoprotein L family.</text>
</comment>
<comment type="caution">
    <text evidence="3">The sequence shown here is derived from an EMBL/GenBank/DDBJ whole genome shotgun (WGS) entry which is preliminary data.</text>
</comment>
<keyword evidence="2" id="KW-0472">Membrane</keyword>
<feature type="transmembrane region" description="Helical" evidence="2">
    <location>
        <begin position="68"/>
        <end position="88"/>
    </location>
</feature>
<feature type="transmembrane region" description="Helical" evidence="2">
    <location>
        <begin position="94"/>
        <end position="116"/>
    </location>
</feature>
<dbReference type="Proteomes" id="UP001558613">
    <property type="component" value="Unassembled WGS sequence"/>
</dbReference>
<dbReference type="InterPro" id="IPR008405">
    <property type="entry name" value="ApoL"/>
</dbReference>
<keyword evidence="4" id="KW-1185">Reference proteome</keyword>
<keyword evidence="2" id="KW-1133">Transmembrane helix</keyword>
<protein>
    <recommendedName>
        <fullName evidence="5">Apolipoprotein L3</fullName>
    </recommendedName>
</protein>
<evidence type="ECO:0008006" key="5">
    <source>
        <dbReference type="Google" id="ProtNLM"/>
    </source>
</evidence>
<evidence type="ECO:0000256" key="1">
    <source>
        <dbReference type="ARBA" id="ARBA00010090"/>
    </source>
</evidence>
<evidence type="ECO:0000256" key="2">
    <source>
        <dbReference type="SAM" id="Phobius"/>
    </source>
</evidence>
<organism evidence="3 4">
    <name type="scientific">Cirrhinus molitorella</name>
    <name type="common">mud carp</name>
    <dbReference type="NCBI Taxonomy" id="172907"/>
    <lineage>
        <taxon>Eukaryota</taxon>
        <taxon>Metazoa</taxon>
        <taxon>Chordata</taxon>
        <taxon>Craniata</taxon>
        <taxon>Vertebrata</taxon>
        <taxon>Euteleostomi</taxon>
        <taxon>Actinopterygii</taxon>
        <taxon>Neopterygii</taxon>
        <taxon>Teleostei</taxon>
        <taxon>Ostariophysi</taxon>
        <taxon>Cypriniformes</taxon>
        <taxon>Cyprinidae</taxon>
        <taxon>Labeoninae</taxon>
        <taxon>Labeonini</taxon>
        <taxon>Cirrhinus</taxon>
    </lineage>
</organism>
<reference evidence="3 4" key="1">
    <citation type="submission" date="2023-09" db="EMBL/GenBank/DDBJ databases">
        <authorList>
            <person name="Wang M."/>
        </authorList>
    </citation>
    <scope>NUCLEOTIDE SEQUENCE [LARGE SCALE GENOMIC DNA]</scope>
    <source>
        <strain evidence="3">GT-2023</strain>
        <tissue evidence="3">Liver</tissue>
    </source>
</reference>
<proteinExistence type="inferred from homology"/>
<dbReference type="EMBL" id="JAYMGO010000022">
    <property type="protein sequence ID" value="KAL1250498.1"/>
    <property type="molecule type" value="Genomic_DNA"/>
</dbReference>
<gene>
    <name evidence="3" type="ORF">QQF64_018294</name>
</gene>
<dbReference type="Gene3D" id="1.20.1170.10">
    <property type="match status" value="1"/>
</dbReference>